<dbReference type="EMBL" id="CP069109">
    <property type="protein sequence ID" value="QSS58901.1"/>
    <property type="molecule type" value="Genomic_DNA"/>
</dbReference>
<accession>A0A8A1LYS4</accession>
<protein>
    <submittedName>
        <fullName evidence="2">Uncharacterized protein</fullName>
    </submittedName>
</protein>
<feature type="compositionally biased region" description="Basic and acidic residues" evidence="1">
    <location>
        <begin position="1"/>
        <end position="12"/>
    </location>
</feature>
<evidence type="ECO:0000313" key="2">
    <source>
        <dbReference type="EMBL" id="QSS58901.1"/>
    </source>
</evidence>
<organism evidence="2 3">
    <name type="scientific">Ajellomyces capsulatus</name>
    <name type="common">Darling's disease fungus</name>
    <name type="synonym">Histoplasma capsulatum</name>
    <dbReference type="NCBI Taxonomy" id="5037"/>
    <lineage>
        <taxon>Eukaryota</taxon>
        <taxon>Fungi</taxon>
        <taxon>Dikarya</taxon>
        <taxon>Ascomycota</taxon>
        <taxon>Pezizomycotina</taxon>
        <taxon>Eurotiomycetes</taxon>
        <taxon>Eurotiomycetidae</taxon>
        <taxon>Onygenales</taxon>
        <taxon>Ajellomycetaceae</taxon>
        <taxon>Histoplasma</taxon>
    </lineage>
</organism>
<feature type="region of interest" description="Disordered" evidence="1">
    <location>
        <begin position="1"/>
        <end position="23"/>
    </location>
</feature>
<gene>
    <name evidence="2" type="ORF">I7I51_08331</name>
</gene>
<dbReference type="AlphaFoldDB" id="A0A8A1LYS4"/>
<proteinExistence type="predicted"/>
<evidence type="ECO:0000256" key="1">
    <source>
        <dbReference type="SAM" id="MobiDB-lite"/>
    </source>
</evidence>
<dbReference type="Proteomes" id="UP000663671">
    <property type="component" value="Chromosome 2"/>
</dbReference>
<dbReference type="VEuPathDB" id="FungiDB:I7I51_08331"/>
<name>A0A8A1LYS4_AJECA</name>
<evidence type="ECO:0000313" key="3">
    <source>
        <dbReference type="Proteomes" id="UP000663671"/>
    </source>
</evidence>
<sequence length="107" mass="11577">MLGVRDIGKNDGDISGMRGPRHQKIEKSSQWYWTGCATPNSLNSPLSINSLHDILHSLNYVSRSLPFVGATCPTTQGISVTRACSRGSSMMIMTRLATTKALAIVIV</sequence>
<reference evidence="2" key="1">
    <citation type="submission" date="2021-01" db="EMBL/GenBank/DDBJ databases">
        <title>Chromosome-level genome assembly of a human fungal pathogen reveals clustering of transcriptionally co-regulated genes.</title>
        <authorList>
            <person name="Voorhies M."/>
            <person name="Cohen S."/>
            <person name="Shea T.P."/>
            <person name="Petrus S."/>
            <person name="Munoz J.F."/>
            <person name="Poplawski S."/>
            <person name="Goldman W.E."/>
            <person name="Michael T."/>
            <person name="Cuomo C.A."/>
            <person name="Sil A."/>
            <person name="Beyhan S."/>
        </authorList>
    </citation>
    <scope>NUCLEOTIDE SEQUENCE</scope>
    <source>
        <strain evidence="2">WU24</strain>
    </source>
</reference>